<evidence type="ECO:0000256" key="1">
    <source>
        <dbReference type="SAM" id="MobiDB-lite"/>
    </source>
</evidence>
<dbReference type="EMBL" id="KV784355">
    <property type="protein sequence ID" value="OEU19537.1"/>
    <property type="molecule type" value="Genomic_DNA"/>
</dbReference>
<feature type="region of interest" description="Disordered" evidence="1">
    <location>
        <begin position="166"/>
        <end position="186"/>
    </location>
</feature>
<dbReference type="AlphaFoldDB" id="A0A1E7FN14"/>
<dbReference type="InParanoid" id="A0A1E7FN14"/>
<organism evidence="2 3">
    <name type="scientific">Fragilariopsis cylindrus CCMP1102</name>
    <dbReference type="NCBI Taxonomy" id="635003"/>
    <lineage>
        <taxon>Eukaryota</taxon>
        <taxon>Sar</taxon>
        <taxon>Stramenopiles</taxon>
        <taxon>Ochrophyta</taxon>
        <taxon>Bacillariophyta</taxon>
        <taxon>Bacillariophyceae</taxon>
        <taxon>Bacillariophycidae</taxon>
        <taxon>Bacillariales</taxon>
        <taxon>Bacillariaceae</taxon>
        <taxon>Fragilariopsis</taxon>
    </lineage>
</organism>
<evidence type="ECO:0000313" key="3">
    <source>
        <dbReference type="Proteomes" id="UP000095751"/>
    </source>
</evidence>
<feature type="region of interest" description="Disordered" evidence="1">
    <location>
        <begin position="82"/>
        <end position="102"/>
    </location>
</feature>
<gene>
    <name evidence="2" type="ORF">FRACYDRAFT_268041</name>
</gene>
<proteinExistence type="predicted"/>
<keyword evidence="3" id="KW-1185">Reference proteome</keyword>
<name>A0A1E7FN14_9STRA</name>
<protein>
    <submittedName>
        <fullName evidence="2">Uncharacterized protein</fullName>
    </submittedName>
</protein>
<feature type="compositionally biased region" description="Basic and acidic residues" evidence="1">
    <location>
        <begin position="93"/>
        <end position="102"/>
    </location>
</feature>
<sequence length="220" mass="25223">MDRTPNTCAYSHQKGADISVHHKGKVDDIPYKLIMKEVYQRGWVSAYPSTHKKYDATMSYSNSRIQTWTDLQEYHTQLLLKTHNNNTGDGDGDGEKVTKKDTLNENVNTTTTTTTTMIFPLLCPTNLQLETFLVKSLQFEQLVMPEFYNTNLGKVEHNKSFWKMAGGNNKNGADDEDDAQQQSSTENNPFCWIDIETLFGKASSWEEVLNERMTIFDNSW</sequence>
<dbReference type="KEGG" id="fcy:FRACYDRAFT_268041"/>
<evidence type="ECO:0000313" key="2">
    <source>
        <dbReference type="EMBL" id="OEU19537.1"/>
    </source>
</evidence>
<accession>A0A1E7FN14</accession>
<reference evidence="2 3" key="1">
    <citation type="submission" date="2016-09" db="EMBL/GenBank/DDBJ databases">
        <title>Extensive genetic diversity and differential bi-allelic expression allows diatom success in the polar Southern Ocean.</title>
        <authorList>
            <consortium name="DOE Joint Genome Institute"/>
            <person name="Mock T."/>
            <person name="Otillar R.P."/>
            <person name="Strauss J."/>
            <person name="Dupont C."/>
            <person name="Frickenhaus S."/>
            <person name="Maumus F."/>
            <person name="Mcmullan M."/>
            <person name="Sanges R."/>
            <person name="Schmutz J."/>
            <person name="Toseland A."/>
            <person name="Valas R."/>
            <person name="Veluchamy A."/>
            <person name="Ward B.J."/>
            <person name="Allen A."/>
            <person name="Barry K."/>
            <person name="Falciatore A."/>
            <person name="Ferrante M."/>
            <person name="Fortunato A.E."/>
            <person name="Gloeckner G."/>
            <person name="Gruber A."/>
            <person name="Hipkin R."/>
            <person name="Janech M."/>
            <person name="Kroth P."/>
            <person name="Leese F."/>
            <person name="Lindquist E."/>
            <person name="Lyon B.R."/>
            <person name="Martin J."/>
            <person name="Mayer C."/>
            <person name="Parker M."/>
            <person name="Quesneville H."/>
            <person name="Raymond J."/>
            <person name="Uhlig C."/>
            <person name="Valentin K.U."/>
            <person name="Worden A.Z."/>
            <person name="Armbrust E.V."/>
            <person name="Bowler C."/>
            <person name="Green B."/>
            <person name="Moulton V."/>
            <person name="Van Oosterhout C."/>
            <person name="Grigoriev I."/>
        </authorList>
    </citation>
    <scope>NUCLEOTIDE SEQUENCE [LARGE SCALE GENOMIC DNA]</scope>
    <source>
        <strain evidence="2 3">CCMP1102</strain>
    </source>
</reference>
<dbReference type="Proteomes" id="UP000095751">
    <property type="component" value="Unassembled WGS sequence"/>
</dbReference>